<dbReference type="PATRIC" id="fig|1230453.4.peg.313"/>
<evidence type="ECO:0000259" key="3">
    <source>
        <dbReference type="Pfam" id="PF05368"/>
    </source>
</evidence>
<dbReference type="Gene3D" id="3.90.25.10">
    <property type="entry name" value="UDP-galactose 4-epimerase, domain 1"/>
    <property type="match status" value="1"/>
</dbReference>
<evidence type="ECO:0000256" key="2">
    <source>
        <dbReference type="ARBA" id="ARBA00022857"/>
    </source>
</evidence>
<evidence type="ECO:0000256" key="1">
    <source>
        <dbReference type="ARBA" id="ARBA00006328"/>
    </source>
</evidence>
<gene>
    <name evidence="4" type="ORF">C453_01812</name>
</gene>
<dbReference type="SUPFAM" id="SSF51735">
    <property type="entry name" value="NAD(P)-binding Rossmann-fold domains"/>
    <property type="match status" value="1"/>
</dbReference>
<name>M0HUK6_HALEO</name>
<dbReference type="PANTHER" id="PTHR42748:SF7">
    <property type="entry name" value="NMRA LIKE REDOX SENSOR 1-RELATED"/>
    <property type="match status" value="1"/>
</dbReference>
<keyword evidence="2" id="KW-0521">NADP</keyword>
<keyword evidence="5" id="KW-1185">Reference proteome</keyword>
<dbReference type="EMBL" id="AOLK01000008">
    <property type="protein sequence ID" value="ELZ88166.1"/>
    <property type="molecule type" value="Genomic_DNA"/>
</dbReference>
<dbReference type="PANTHER" id="PTHR42748">
    <property type="entry name" value="NITROGEN METABOLITE REPRESSION PROTEIN NMRA FAMILY MEMBER"/>
    <property type="match status" value="1"/>
</dbReference>
<dbReference type="Proteomes" id="UP000011612">
    <property type="component" value="Unassembled WGS sequence"/>
</dbReference>
<comment type="caution">
    <text evidence="4">The sequence shown here is derived from an EMBL/GenBank/DDBJ whole genome shotgun (WGS) entry which is preliminary data.</text>
</comment>
<dbReference type="CDD" id="cd05251">
    <property type="entry name" value="NmrA_like_SDR_a"/>
    <property type="match status" value="1"/>
</dbReference>
<evidence type="ECO:0000313" key="4">
    <source>
        <dbReference type="EMBL" id="ELZ88166.1"/>
    </source>
</evidence>
<dbReference type="AlphaFoldDB" id="M0HUK6"/>
<dbReference type="RefSeq" id="WP_008322313.1">
    <property type="nucleotide sequence ID" value="NZ_AOLK01000008.1"/>
</dbReference>
<accession>M0HUK6</accession>
<proteinExistence type="inferred from homology"/>
<comment type="similarity">
    <text evidence="1">Belongs to the NmrA-type oxidoreductase family.</text>
</comment>
<dbReference type="InterPro" id="IPR036291">
    <property type="entry name" value="NAD(P)-bd_dom_sf"/>
</dbReference>
<dbReference type="InterPro" id="IPR008030">
    <property type="entry name" value="NmrA-like"/>
</dbReference>
<dbReference type="InterPro" id="IPR051164">
    <property type="entry name" value="NmrA-like_oxidored"/>
</dbReference>
<dbReference type="Gene3D" id="3.40.50.720">
    <property type="entry name" value="NAD(P)-binding Rossmann-like Domain"/>
    <property type="match status" value="1"/>
</dbReference>
<sequence length="293" mass="31463">MKVLVTGALGHQGRAVIEHLRSGEFGRHEVYGLASDLSSPRARNLLERGVHVVEGELHDRTRMRALLEGVDGVFCVTTSAFDPGTETEQARSVVDAAVDAGVSHIVYSSVSQAKGNLPTSTQSKFAVEEHIRDAGLPATIVRSPLFMQHFRRLSDDTAAGSLELPLSPETTLPLVDANDIGRAAAAAFADPGQFVGATIDLVGDALTPPEIAETFSDALGVPVEFTPITLSEYREQHGDEPATVYEWFEDSVPEDVTPDLSAFGLVPQTLAQYLADVDTDTWRSTPPTANNEQ</sequence>
<dbReference type="Pfam" id="PF05368">
    <property type="entry name" value="NmrA"/>
    <property type="match status" value="1"/>
</dbReference>
<dbReference type="STRING" id="1230453.C453_01812"/>
<protein>
    <submittedName>
        <fullName evidence="4">NmrA family protein</fullName>
    </submittedName>
</protein>
<organism evidence="4 5">
    <name type="scientific">Haloferax elongans ATCC BAA-1513</name>
    <dbReference type="NCBI Taxonomy" id="1230453"/>
    <lineage>
        <taxon>Archaea</taxon>
        <taxon>Methanobacteriati</taxon>
        <taxon>Methanobacteriota</taxon>
        <taxon>Stenosarchaea group</taxon>
        <taxon>Halobacteria</taxon>
        <taxon>Halobacteriales</taxon>
        <taxon>Haloferacaceae</taxon>
        <taxon>Haloferax</taxon>
    </lineage>
</organism>
<reference evidence="4 5" key="1">
    <citation type="journal article" date="2014" name="PLoS Genet.">
        <title>Phylogenetically driven sequencing of extremely halophilic archaea reveals strategies for static and dynamic osmo-response.</title>
        <authorList>
            <person name="Becker E.A."/>
            <person name="Seitzer P.M."/>
            <person name="Tritt A."/>
            <person name="Larsen D."/>
            <person name="Krusor M."/>
            <person name="Yao A.I."/>
            <person name="Wu D."/>
            <person name="Madern D."/>
            <person name="Eisen J.A."/>
            <person name="Darling A.E."/>
            <person name="Facciotti M.T."/>
        </authorList>
    </citation>
    <scope>NUCLEOTIDE SEQUENCE [LARGE SCALE GENOMIC DNA]</scope>
    <source>
        <strain evidence="4 5">ATCC BAA-1513</strain>
    </source>
</reference>
<evidence type="ECO:0000313" key="5">
    <source>
        <dbReference type="Proteomes" id="UP000011612"/>
    </source>
</evidence>
<dbReference type="OrthoDB" id="305169at2157"/>
<feature type="domain" description="NmrA-like" evidence="3">
    <location>
        <begin position="2"/>
        <end position="250"/>
    </location>
</feature>